<reference evidence="10 11" key="1">
    <citation type="submission" date="2020-12" db="EMBL/GenBank/DDBJ databases">
        <title>FDA dAtabase for Regulatory Grade micrObial Sequences (FDA-ARGOS): Supporting development and validation of Infectious Disease Dx tests.</title>
        <authorList>
            <person name="Sproer C."/>
            <person name="Gronow S."/>
            <person name="Severitt S."/>
            <person name="Schroder I."/>
            <person name="Tallon L."/>
            <person name="Sadzewicz L."/>
            <person name="Zhao X."/>
            <person name="Boylan J."/>
            <person name="Ott S."/>
            <person name="Bowen H."/>
            <person name="Vavikolanu K."/>
            <person name="Mehta A."/>
            <person name="Aluvathingal J."/>
            <person name="Nadendla S."/>
            <person name="Lowell S."/>
            <person name="Myers T."/>
            <person name="Yan Y."/>
            <person name="Sichtig H."/>
        </authorList>
    </citation>
    <scope>NUCLEOTIDE SEQUENCE [LARGE SCALE GENOMIC DNA]</scope>
    <source>
        <strain evidence="10 11">FDAARGOS_1053</strain>
    </source>
</reference>
<dbReference type="REBASE" id="469661">
    <property type="entry name" value="M.Cgl1053ORF2390P"/>
</dbReference>
<name>A0A7T4JVD4_9CORY</name>
<dbReference type="InterPro" id="IPR038333">
    <property type="entry name" value="T1MK-like_N_sf"/>
</dbReference>
<feature type="domain" description="N6 adenine-specific DNA methyltransferase N-terminal" evidence="9">
    <location>
        <begin position="6"/>
        <end position="134"/>
    </location>
</feature>
<dbReference type="GeneID" id="92758838"/>
<comment type="similarity">
    <text evidence="1">Belongs to the N(4)/N(6)-methyltransferase family.</text>
</comment>
<dbReference type="OrthoDB" id="9784823at2"/>
<dbReference type="Pfam" id="PF12161">
    <property type="entry name" value="HsdM_N"/>
    <property type="match status" value="1"/>
</dbReference>
<dbReference type="PANTHER" id="PTHR42933:SF3">
    <property type="entry name" value="TYPE I RESTRICTION ENZYME MJAVIII METHYLASE SUBUNIT"/>
    <property type="match status" value="1"/>
</dbReference>
<protein>
    <recommendedName>
        <fullName evidence="2">site-specific DNA-methyltransferase (adenine-specific)</fullName>
        <ecNumber evidence="2">2.1.1.72</ecNumber>
    </recommendedName>
</protein>
<dbReference type="RefSeq" id="WP_084037195.1">
    <property type="nucleotide sequence ID" value="NZ_CP066007.1"/>
</dbReference>
<dbReference type="EC" id="2.1.1.72" evidence="2"/>
<dbReference type="InterPro" id="IPR002052">
    <property type="entry name" value="DNA_methylase_N6_adenine_CS"/>
</dbReference>
<dbReference type="CDD" id="cd02440">
    <property type="entry name" value="AdoMet_MTases"/>
    <property type="match status" value="1"/>
</dbReference>
<dbReference type="PANTHER" id="PTHR42933">
    <property type="entry name" value="SLR6095 PROTEIN"/>
    <property type="match status" value="1"/>
</dbReference>
<dbReference type="GO" id="GO:0009007">
    <property type="term" value="F:site-specific DNA-methyltransferase (adenine-specific) activity"/>
    <property type="evidence" value="ECO:0007669"/>
    <property type="project" value="UniProtKB-EC"/>
</dbReference>
<organism evidence="10 11">
    <name type="scientific">Corynebacterium glucuronolyticum</name>
    <dbReference type="NCBI Taxonomy" id="39791"/>
    <lineage>
        <taxon>Bacteria</taxon>
        <taxon>Bacillati</taxon>
        <taxon>Actinomycetota</taxon>
        <taxon>Actinomycetes</taxon>
        <taxon>Mycobacteriales</taxon>
        <taxon>Corynebacteriaceae</taxon>
        <taxon>Corynebacterium</taxon>
    </lineage>
</organism>
<evidence type="ECO:0000256" key="6">
    <source>
        <dbReference type="ARBA" id="ARBA00022747"/>
    </source>
</evidence>
<dbReference type="Proteomes" id="UP000596145">
    <property type="component" value="Chromosome"/>
</dbReference>
<dbReference type="GO" id="GO:0008170">
    <property type="term" value="F:N-methyltransferase activity"/>
    <property type="evidence" value="ECO:0007669"/>
    <property type="project" value="InterPro"/>
</dbReference>
<dbReference type="Pfam" id="PF02384">
    <property type="entry name" value="N6_Mtase"/>
    <property type="match status" value="1"/>
</dbReference>
<sequence>MITGSLKNQVDRIWDTFWAGGIANPITVVEQFTYLLFLKHLDKQQDEIEKWRALGQDREDIFPAEATEAGVPLRWRDLLALKDKKRVEAFEEHVFPFLTAQEDYPYKSPFGNFLKRAQFQIDNPATLASVMQRIDDLEFTNKDMLGDLYEYVLSKLATQGTNGQFRTPTHIIDLMVKLIQPKPTEKIIDPAAGTAGFLVGANEWIKDHHKSDLRDERVRNKFKEEGLTGHDSDATMVRLAAMNLFLHGFDNPNISYQDSLQPLESTPTGIFDVVLANPPFSGSVDANSIDQELTTLFTTKKTELLFVARFLTLLRLGGRAAVIVPEGVLFSSTKAHKALRKELVDHQQLDAVIKLPSGTFKPYSGVSTAILCFTRADDAATDSVWFYEVRADGYSLDDKRTPLLDENLLGPSPTVRPKDPTVVNDSPDPAQLSDDQLLKNNLPDVAARFPHRHDTKKDRARTEQSFTVPADEIRDNDYDLSMNRYKEIVLDQEDTRDPLDILKEIKQLDQQITKGLTELENMLTTDTQGGDNK</sequence>
<evidence type="ECO:0000313" key="10">
    <source>
        <dbReference type="EMBL" id="QQB46803.1"/>
    </source>
</evidence>
<dbReference type="SUPFAM" id="SSF53335">
    <property type="entry name" value="S-adenosyl-L-methionine-dependent methyltransferases"/>
    <property type="match status" value="1"/>
</dbReference>
<comment type="catalytic activity">
    <reaction evidence="7">
        <text>a 2'-deoxyadenosine in DNA + S-adenosyl-L-methionine = an N(6)-methyl-2'-deoxyadenosine in DNA + S-adenosyl-L-homocysteine + H(+)</text>
        <dbReference type="Rhea" id="RHEA:15197"/>
        <dbReference type="Rhea" id="RHEA-COMP:12418"/>
        <dbReference type="Rhea" id="RHEA-COMP:12419"/>
        <dbReference type="ChEBI" id="CHEBI:15378"/>
        <dbReference type="ChEBI" id="CHEBI:57856"/>
        <dbReference type="ChEBI" id="CHEBI:59789"/>
        <dbReference type="ChEBI" id="CHEBI:90615"/>
        <dbReference type="ChEBI" id="CHEBI:90616"/>
        <dbReference type="EC" id="2.1.1.72"/>
    </reaction>
</comment>
<feature type="domain" description="DNA methylase adenine-specific" evidence="8">
    <location>
        <begin position="141"/>
        <end position="487"/>
    </location>
</feature>
<proteinExistence type="inferred from homology"/>
<dbReference type="GO" id="GO:0009307">
    <property type="term" value="P:DNA restriction-modification system"/>
    <property type="evidence" value="ECO:0007669"/>
    <property type="project" value="UniProtKB-KW"/>
</dbReference>
<dbReference type="PRINTS" id="PR00507">
    <property type="entry name" value="N12N6MTFRASE"/>
</dbReference>
<keyword evidence="6" id="KW-0680">Restriction system</keyword>
<dbReference type="InterPro" id="IPR022749">
    <property type="entry name" value="D12N6_MeTrfase_N"/>
</dbReference>
<dbReference type="GO" id="GO:0032259">
    <property type="term" value="P:methylation"/>
    <property type="evidence" value="ECO:0007669"/>
    <property type="project" value="UniProtKB-KW"/>
</dbReference>
<evidence type="ECO:0000256" key="2">
    <source>
        <dbReference type="ARBA" id="ARBA00011900"/>
    </source>
</evidence>
<dbReference type="Gene3D" id="1.20.1260.30">
    <property type="match status" value="1"/>
</dbReference>
<evidence type="ECO:0000313" key="11">
    <source>
        <dbReference type="Proteomes" id="UP000596145"/>
    </source>
</evidence>
<dbReference type="EMBL" id="CP066007">
    <property type="protein sequence ID" value="QQB46803.1"/>
    <property type="molecule type" value="Genomic_DNA"/>
</dbReference>
<dbReference type="Gene3D" id="3.40.50.150">
    <property type="entry name" value="Vaccinia Virus protein VP39"/>
    <property type="match status" value="1"/>
</dbReference>
<evidence type="ECO:0000259" key="9">
    <source>
        <dbReference type="Pfam" id="PF12161"/>
    </source>
</evidence>
<dbReference type="PROSITE" id="PS00092">
    <property type="entry name" value="N6_MTASE"/>
    <property type="match status" value="1"/>
</dbReference>
<evidence type="ECO:0000256" key="1">
    <source>
        <dbReference type="ARBA" id="ARBA00006594"/>
    </source>
</evidence>
<evidence type="ECO:0000256" key="7">
    <source>
        <dbReference type="ARBA" id="ARBA00047942"/>
    </source>
</evidence>
<keyword evidence="3 10" id="KW-0489">Methyltransferase</keyword>
<evidence type="ECO:0000256" key="3">
    <source>
        <dbReference type="ARBA" id="ARBA00022603"/>
    </source>
</evidence>
<keyword evidence="5" id="KW-0949">S-adenosyl-L-methionine</keyword>
<dbReference type="InterPro" id="IPR003356">
    <property type="entry name" value="DNA_methylase_A-5"/>
</dbReference>
<dbReference type="GO" id="GO:0003677">
    <property type="term" value="F:DNA binding"/>
    <property type="evidence" value="ECO:0007669"/>
    <property type="project" value="InterPro"/>
</dbReference>
<dbReference type="InterPro" id="IPR051537">
    <property type="entry name" value="DNA_Adenine_Mtase"/>
</dbReference>
<evidence type="ECO:0000256" key="5">
    <source>
        <dbReference type="ARBA" id="ARBA00022691"/>
    </source>
</evidence>
<accession>A0A7T4JVD4</accession>
<dbReference type="AlphaFoldDB" id="A0A7T4JVD4"/>
<dbReference type="InterPro" id="IPR029063">
    <property type="entry name" value="SAM-dependent_MTases_sf"/>
</dbReference>
<evidence type="ECO:0000259" key="8">
    <source>
        <dbReference type="Pfam" id="PF02384"/>
    </source>
</evidence>
<gene>
    <name evidence="10" type="ORF">I6I10_02390</name>
</gene>
<evidence type="ECO:0000256" key="4">
    <source>
        <dbReference type="ARBA" id="ARBA00022679"/>
    </source>
</evidence>
<keyword evidence="4 10" id="KW-0808">Transferase</keyword>